<reference evidence="7 8" key="1">
    <citation type="submission" date="2019-01" db="EMBL/GenBank/DDBJ databases">
        <title>Lactibacter flavus gen. nov., sp. nov., a novel bacterium of the family Propionibacteriaceae isolated from raw milk and dairy products.</title>
        <authorList>
            <person name="Huptas C."/>
            <person name="Wenning M."/>
            <person name="Breitenwieser F."/>
            <person name="Doll E."/>
            <person name="Von Neubeck M."/>
            <person name="Busse H.-J."/>
            <person name="Scherer S."/>
        </authorList>
    </citation>
    <scope>NUCLEOTIDE SEQUENCE [LARGE SCALE GENOMIC DNA]</scope>
    <source>
        <strain evidence="7 8">KCTC 33808</strain>
    </source>
</reference>
<evidence type="ECO:0000256" key="2">
    <source>
        <dbReference type="ARBA" id="ARBA00012224"/>
    </source>
</evidence>
<keyword evidence="4" id="KW-0456">Lyase</keyword>
<sequence>MALFSLTEAELRTRTSLKWQVFDPDVLPLWVAEMDLHQHPAVVDAVTDAMHTGDTGYPWGTRYAEAYADMAEARWGWRPAPEQVRRSGDVMNAILALLVGNTAEGDHIVINPPVYPPFWQVIEGYRRHITQVPLTASGRLDLAALEAAFTGPDAPAAYLLCSPHNPNGTVHTADELAAVGRLCAEHGVLLVVDEIHAVLVDPGVPFTPVLTVPEAQHAVVAFSAGKGWNLAAFKAGLFIRGTQARTAFDNLPPLANQSTSQMGTIAHTAALRHAQGWVDEVMVEVAANKRLLGELLADRLPGVSWTPAPGTYLAWLDCSALGLDSPRNHFLTRARVALNDGTDFGADYGQFVRMNLATAPAIITEAVERMAASL</sequence>
<feature type="domain" description="Aminotransferase class I/classII large" evidence="6">
    <location>
        <begin position="80"/>
        <end position="369"/>
    </location>
</feature>
<evidence type="ECO:0000256" key="3">
    <source>
        <dbReference type="ARBA" id="ARBA00022898"/>
    </source>
</evidence>
<keyword evidence="7" id="KW-0808">Transferase</keyword>
<keyword evidence="7" id="KW-0032">Aminotransferase</keyword>
<dbReference type="CDD" id="cd00609">
    <property type="entry name" value="AAT_like"/>
    <property type="match status" value="1"/>
</dbReference>
<dbReference type="Proteomes" id="UP000292373">
    <property type="component" value="Unassembled WGS sequence"/>
</dbReference>
<dbReference type="PANTHER" id="PTHR43525">
    <property type="entry name" value="PROTEIN MALY"/>
    <property type="match status" value="1"/>
</dbReference>
<evidence type="ECO:0000259" key="6">
    <source>
        <dbReference type="Pfam" id="PF00155"/>
    </source>
</evidence>
<protein>
    <recommendedName>
        <fullName evidence="2">cysteine-S-conjugate beta-lyase</fullName>
        <ecNumber evidence="2">4.4.1.13</ecNumber>
    </recommendedName>
</protein>
<dbReference type="Gene3D" id="3.40.640.10">
    <property type="entry name" value="Type I PLP-dependent aspartate aminotransferase-like (Major domain)"/>
    <property type="match status" value="1"/>
</dbReference>
<keyword evidence="3" id="KW-0663">Pyridoxal phosphate</keyword>
<proteinExistence type="inferred from homology"/>
<dbReference type="InterPro" id="IPR015421">
    <property type="entry name" value="PyrdxlP-dep_Trfase_major"/>
</dbReference>
<dbReference type="GO" id="GO:0030170">
    <property type="term" value="F:pyridoxal phosphate binding"/>
    <property type="evidence" value="ECO:0007669"/>
    <property type="project" value="InterPro"/>
</dbReference>
<gene>
    <name evidence="7" type="ORF">ET989_06385</name>
</gene>
<dbReference type="Pfam" id="PF00155">
    <property type="entry name" value="Aminotran_1_2"/>
    <property type="match status" value="1"/>
</dbReference>
<dbReference type="EC" id="4.4.1.13" evidence="2"/>
<evidence type="ECO:0000256" key="4">
    <source>
        <dbReference type="ARBA" id="ARBA00023239"/>
    </source>
</evidence>
<dbReference type="GO" id="GO:0008483">
    <property type="term" value="F:transaminase activity"/>
    <property type="evidence" value="ECO:0007669"/>
    <property type="project" value="UniProtKB-KW"/>
</dbReference>
<dbReference type="AlphaFoldDB" id="A0A4Q9KFN1"/>
<keyword evidence="8" id="KW-1185">Reference proteome</keyword>
<dbReference type="Gene3D" id="3.90.1150.10">
    <property type="entry name" value="Aspartate Aminotransferase, domain 1"/>
    <property type="match status" value="1"/>
</dbReference>
<dbReference type="RefSeq" id="WP_131167714.1">
    <property type="nucleotide sequence ID" value="NZ_SDMQ01000005.1"/>
</dbReference>
<dbReference type="SUPFAM" id="SSF53383">
    <property type="entry name" value="PLP-dependent transferases"/>
    <property type="match status" value="1"/>
</dbReference>
<dbReference type="InterPro" id="IPR015424">
    <property type="entry name" value="PyrdxlP-dep_Trfase"/>
</dbReference>
<name>A0A4Q9KFN1_9ACTN</name>
<dbReference type="EMBL" id="SDMQ01000005">
    <property type="protein sequence ID" value="TBT85373.1"/>
    <property type="molecule type" value="Genomic_DNA"/>
</dbReference>
<comment type="similarity">
    <text evidence="5">Belongs to the class-II pyridoxal-phosphate-dependent aminotransferase family. MalY/PatB cystathionine beta-lyase subfamily.</text>
</comment>
<evidence type="ECO:0000313" key="7">
    <source>
        <dbReference type="EMBL" id="TBT85373.1"/>
    </source>
</evidence>
<dbReference type="InterPro" id="IPR015422">
    <property type="entry name" value="PyrdxlP-dep_Trfase_small"/>
</dbReference>
<dbReference type="PANTHER" id="PTHR43525:SF2">
    <property type="entry name" value="CYSTATHIONINE BETA-LYASE-RELATED"/>
    <property type="match status" value="1"/>
</dbReference>
<dbReference type="InterPro" id="IPR004839">
    <property type="entry name" value="Aminotransferase_I/II_large"/>
</dbReference>
<organism evidence="7 8">
    <name type="scientific">Propioniciclava sinopodophylli</name>
    <dbReference type="NCBI Taxonomy" id="1837344"/>
    <lineage>
        <taxon>Bacteria</taxon>
        <taxon>Bacillati</taxon>
        <taxon>Actinomycetota</taxon>
        <taxon>Actinomycetes</taxon>
        <taxon>Propionibacteriales</taxon>
        <taxon>Propionibacteriaceae</taxon>
        <taxon>Propioniciclava</taxon>
    </lineage>
</organism>
<evidence type="ECO:0000256" key="1">
    <source>
        <dbReference type="ARBA" id="ARBA00001933"/>
    </source>
</evidence>
<accession>A0A4Q9KFN1</accession>
<evidence type="ECO:0000256" key="5">
    <source>
        <dbReference type="ARBA" id="ARBA00037974"/>
    </source>
</evidence>
<evidence type="ECO:0000313" key="8">
    <source>
        <dbReference type="Proteomes" id="UP000292373"/>
    </source>
</evidence>
<dbReference type="OrthoDB" id="3224382at2"/>
<comment type="cofactor">
    <cofactor evidence="1">
        <name>pyridoxal 5'-phosphate</name>
        <dbReference type="ChEBI" id="CHEBI:597326"/>
    </cofactor>
</comment>
<dbReference type="GO" id="GO:0047804">
    <property type="term" value="F:cysteine-S-conjugate beta-lyase activity"/>
    <property type="evidence" value="ECO:0007669"/>
    <property type="project" value="UniProtKB-EC"/>
</dbReference>
<dbReference type="InterPro" id="IPR051798">
    <property type="entry name" value="Class-II_PLP-Dep_Aminotrans"/>
</dbReference>
<comment type="caution">
    <text evidence="7">The sequence shown here is derived from an EMBL/GenBank/DDBJ whole genome shotgun (WGS) entry which is preliminary data.</text>
</comment>